<keyword evidence="1" id="KW-0378">Hydrolase</keyword>
<evidence type="ECO:0000259" key="2">
    <source>
        <dbReference type="Pfam" id="PF07859"/>
    </source>
</evidence>
<reference evidence="3 4" key="1">
    <citation type="submission" date="2017-06" db="EMBL/GenBank/DDBJ databases">
        <title>Comparative genomic analysis of Ambrosia Fusariam Clade fungi.</title>
        <authorList>
            <person name="Stajich J.E."/>
            <person name="Carrillo J."/>
            <person name="Kijimoto T."/>
            <person name="Eskalen A."/>
            <person name="O'Donnell K."/>
            <person name="Kasson M."/>
        </authorList>
    </citation>
    <scope>NUCLEOTIDE SEQUENCE [LARGE SCALE GENOMIC DNA]</scope>
    <source>
        <strain evidence="3">UCR3666</strain>
    </source>
</reference>
<dbReference type="OrthoDB" id="408631at2759"/>
<dbReference type="Gene3D" id="3.40.50.1820">
    <property type="entry name" value="alpha/beta hydrolase"/>
    <property type="match status" value="1"/>
</dbReference>
<accession>A0A3M2SGU8</accession>
<comment type="caution">
    <text evidence="3">The sequence shown here is derived from an EMBL/GenBank/DDBJ whole genome shotgun (WGS) entry which is preliminary data.</text>
</comment>
<keyword evidence="4" id="KW-1185">Reference proteome</keyword>
<protein>
    <recommendedName>
        <fullName evidence="2">Alpha/beta hydrolase fold-3 domain-containing protein</fullName>
    </recommendedName>
</protein>
<dbReference type="InterPro" id="IPR050300">
    <property type="entry name" value="GDXG_lipolytic_enzyme"/>
</dbReference>
<name>A0A3M2SGU8_9HYPO</name>
<dbReference type="GO" id="GO:0016787">
    <property type="term" value="F:hydrolase activity"/>
    <property type="evidence" value="ECO:0007669"/>
    <property type="project" value="UniProtKB-KW"/>
</dbReference>
<sequence length="316" mass="34649">MVLEVDQEFIAAIGPLLEGQKDVVKPKLHDIEGRRARYAAMKAPPPTIPEDVIFEIVKIPTEDGYQLPIYHYKKRNTDSADGLSAAVLHAHGGGLISMTPEINIERLAHVVSDTGVQAFSVDYRLAPEHRYPTALDDCWTCLTWLHSDAHTLHIDPARIAVMGESAGGGLAAALTLRARDVKLSPPISRQILCSPMLDDRTNSEVPGAFKLWDAEDNLTAWTAYLGTSPGGDDIPIFAAPGRLEDAAGLPSLYLDTSQFDLFVAESLAYVQKFIKAGVEAECHLYPGLPHGFDGLLPTHSVTRQLEENRKRILKRL</sequence>
<evidence type="ECO:0000256" key="1">
    <source>
        <dbReference type="ARBA" id="ARBA00022801"/>
    </source>
</evidence>
<dbReference type="EMBL" id="NKUJ01000042">
    <property type="protein sequence ID" value="RMJ16784.1"/>
    <property type="molecule type" value="Genomic_DNA"/>
</dbReference>
<dbReference type="SUPFAM" id="SSF53474">
    <property type="entry name" value="alpha/beta-Hydrolases"/>
    <property type="match status" value="1"/>
</dbReference>
<evidence type="ECO:0000313" key="4">
    <source>
        <dbReference type="Proteomes" id="UP000277212"/>
    </source>
</evidence>
<proteinExistence type="predicted"/>
<gene>
    <name evidence="3" type="ORF">CDV36_003515</name>
</gene>
<dbReference type="PANTHER" id="PTHR48081">
    <property type="entry name" value="AB HYDROLASE SUPERFAMILY PROTEIN C4A8.06C"/>
    <property type="match status" value="1"/>
</dbReference>
<dbReference type="STRING" id="2010991.A0A3M2SGU8"/>
<feature type="domain" description="Alpha/beta hydrolase fold-3" evidence="2">
    <location>
        <begin position="87"/>
        <end position="292"/>
    </location>
</feature>
<dbReference type="Pfam" id="PF07859">
    <property type="entry name" value="Abhydrolase_3"/>
    <property type="match status" value="1"/>
</dbReference>
<evidence type="ECO:0000313" key="3">
    <source>
        <dbReference type="EMBL" id="RMJ16784.1"/>
    </source>
</evidence>
<dbReference type="AlphaFoldDB" id="A0A3M2SGU8"/>
<dbReference type="Proteomes" id="UP000277212">
    <property type="component" value="Unassembled WGS sequence"/>
</dbReference>
<dbReference type="PANTHER" id="PTHR48081:SF8">
    <property type="entry name" value="ALPHA_BETA HYDROLASE FOLD-3 DOMAIN-CONTAINING PROTEIN-RELATED"/>
    <property type="match status" value="1"/>
</dbReference>
<dbReference type="InterPro" id="IPR029058">
    <property type="entry name" value="AB_hydrolase_fold"/>
</dbReference>
<organism evidence="3 4">
    <name type="scientific">Fusarium kuroshium</name>
    <dbReference type="NCBI Taxonomy" id="2010991"/>
    <lineage>
        <taxon>Eukaryota</taxon>
        <taxon>Fungi</taxon>
        <taxon>Dikarya</taxon>
        <taxon>Ascomycota</taxon>
        <taxon>Pezizomycotina</taxon>
        <taxon>Sordariomycetes</taxon>
        <taxon>Hypocreomycetidae</taxon>
        <taxon>Hypocreales</taxon>
        <taxon>Nectriaceae</taxon>
        <taxon>Fusarium</taxon>
        <taxon>Fusarium solani species complex</taxon>
    </lineage>
</organism>
<dbReference type="InterPro" id="IPR013094">
    <property type="entry name" value="AB_hydrolase_3"/>
</dbReference>